<name>A0ABN9XQI1_9DINO</name>
<feature type="compositionally biased region" description="Polar residues" evidence="1">
    <location>
        <begin position="210"/>
        <end position="223"/>
    </location>
</feature>
<sequence length="223" mass="24603">MPSRSKNPEWQAHLWIETPLRETTAAVLASPSQGRPCIVKSYAEVPEMRLLGLIQTAPSIGAAADLLRLEVVYRYGGIYMDVDSHPVHGFEEYGSLFRWPFVTYAGSGGGLCNCLFSDSPGSAFLNFTIAAAYEIGTTFKIRGPLTATGPPLVNSAFVMYNNPEYVLIESDFVLKHRKKDKEIMYQSFDFSWAGVPGGGGRHQAQKKKQTNQSMTATNQTTRP</sequence>
<dbReference type="InterPro" id="IPR007577">
    <property type="entry name" value="GlycoTrfase_DXD_sugar-bd_CS"/>
</dbReference>
<dbReference type="Gene3D" id="3.90.550.20">
    <property type="match status" value="1"/>
</dbReference>
<reference evidence="2" key="1">
    <citation type="submission" date="2023-10" db="EMBL/GenBank/DDBJ databases">
        <authorList>
            <person name="Chen Y."/>
            <person name="Shah S."/>
            <person name="Dougan E. K."/>
            <person name="Thang M."/>
            <person name="Chan C."/>
        </authorList>
    </citation>
    <scope>NUCLEOTIDE SEQUENCE [LARGE SCALE GENOMIC DNA]</scope>
</reference>
<organism evidence="2 3">
    <name type="scientific">Prorocentrum cordatum</name>
    <dbReference type="NCBI Taxonomy" id="2364126"/>
    <lineage>
        <taxon>Eukaryota</taxon>
        <taxon>Sar</taxon>
        <taxon>Alveolata</taxon>
        <taxon>Dinophyceae</taxon>
        <taxon>Prorocentrales</taxon>
        <taxon>Prorocentraceae</taxon>
        <taxon>Prorocentrum</taxon>
    </lineage>
</organism>
<evidence type="ECO:0000256" key="1">
    <source>
        <dbReference type="SAM" id="MobiDB-lite"/>
    </source>
</evidence>
<proteinExistence type="predicted"/>
<dbReference type="EMBL" id="CAUYUJ010020777">
    <property type="protein sequence ID" value="CAK0900440.1"/>
    <property type="molecule type" value="Genomic_DNA"/>
</dbReference>
<evidence type="ECO:0008006" key="4">
    <source>
        <dbReference type="Google" id="ProtNLM"/>
    </source>
</evidence>
<keyword evidence="3" id="KW-1185">Reference proteome</keyword>
<feature type="region of interest" description="Disordered" evidence="1">
    <location>
        <begin position="196"/>
        <end position="223"/>
    </location>
</feature>
<dbReference type="Pfam" id="PF04488">
    <property type="entry name" value="Gly_transf_sug"/>
    <property type="match status" value="1"/>
</dbReference>
<dbReference type="Proteomes" id="UP001189429">
    <property type="component" value="Unassembled WGS sequence"/>
</dbReference>
<gene>
    <name evidence="2" type="ORF">PCOR1329_LOCUS77718</name>
</gene>
<comment type="caution">
    <text evidence="2">The sequence shown here is derived from an EMBL/GenBank/DDBJ whole genome shotgun (WGS) entry which is preliminary data.</text>
</comment>
<evidence type="ECO:0000313" key="3">
    <source>
        <dbReference type="Proteomes" id="UP001189429"/>
    </source>
</evidence>
<protein>
    <recommendedName>
        <fullName evidence="4">Alpha-1,4-N-acetylglucosaminyltransferase</fullName>
    </recommendedName>
</protein>
<dbReference type="SUPFAM" id="SSF53448">
    <property type="entry name" value="Nucleotide-diphospho-sugar transferases"/>
    <property type="match status" value="1"/>
</dbReference>
<dbReference type="InterPro" id="IPR029044">
    <property type="entry name" value="Nucleotide-diphossugar_trans"/>
</dbReference>
<evidence type="ECO:0000313" key="2">
    <source>
        <dbReference type="EMBL" id="CAK0900440.1"/>
    </source>
</evidence>
<accession>A0ABN9XQI1</accession>